<name>A0A812AR52_ACAPH</name>
<dbReference type="PROSITE" id="PS51914">
    <property type="entry name" value="MRH"/>
    <property type="match status" value="1"/>
</dbReference>
<evidence type="ECO:0000256" key="1">
    <source>
        <dbReference type="ARBA" id="ARBA00022387"/>
    </source>
</evidence>
<dbReference type="PANTHER" id="PTHR12630:SF1">
    <property type="entry name" value="GLUCOSIDASE 2 SUBUNIT BETA"/>
    <property type="match status" value="1"/>
</dbReference>
<keyword evidence="8" id="KW-1185">Reference proteome</keyword>
<keyword evidence="5" id="KW-0812">Transmembrane</keyword>
<dbReference type="InterPro" id="IPR044865">
    <property type="entry name" value="MRH_dom"/>
</dbReference>
<dbReference type="AlphaFoldDB" id="A0A812AR52"/>
<keyword evidence="3" id="KW-0256">Endoplasmic reticulum</keyword>
<evidence type="ECO:0000313" key="7">
    <source>
        <dbReference type="EMBL" id="CAE1152787.1"/>
    </source>
</evidence>
<protein>
    <recommendedName>
        <fullName evidence="1">Glucosidase 2 subunit beta</fullName>
    </recommendedName>
</protein>
<evidence type="ECO:0000256" key="3">
    <source>
        <dbReference type="ARBA" id="ARBA00022824"/>
    </source>
</evidence>
<feature type="transmembrane region" description="Helical" evidence="5">
    <location>
        <begin position="135"/>
        <end position="155"/>
    </location>
</feature>
<keyword evidence="4" id="KW-1015">Disulfide bond</keyword>
<keyword evidence="5" id="KW-1133">Transmembrane helix</keyword>
<organism evidence="7 8">
    <name type="scientific">Acanthosepion pharaonis</name>
    <name type="common">Pharaoh cuttlefish</name>
    <name type="synonym">Sepia pharaonis</name>
    <dbReference type="NCBI Taxonomy" id="158019"/>
    <lineage>
        <taxon>Eukaryota</taxon>
        <taxon>Metazoa</taxon>
        <taxon>Spiralia</taxon>
        <taxon>Lophotrochozoa</taxon>
        <taxon>Mollusca</taxon>
        <taxon>Cephalopoda</taxon>
        <taxon>Coleoidea</taxon>
        <taxon>Decapodiformes</taxon>
        <taxon>Sepiida</taxon>
        <taxon>Sepiina</taxon>
        <taxon>Sepiidae</taxon>
        <taxon>Acanthosepion</taxon>
    </lineage>
</organism>
<accession>A0A812AR52</accession>
<dbReference type="SUPFAM" id="SSF50911">
    <property type="entry name" value="Mannose 6-phosphate receptor domain"/>
    <property type="match status" value="1"/>
</dbReference>
<dbReference type="GO" id="GO:0017177">
    <property type="term" value="C:glucosidase II complex"/>
    <property type="evidence" value="ECO:0007669"/>
    <property type="project" value="TreeGrafter"/>
</dbReference>
<dbReference type="Gene3D" id="2.70.130.10">
    <property type="entry name" value="Mannose-6-phosphate receptor binding domain"/>
    <property type="match status" value="1"/>
</dbReference>
<proteinExistence type="predicted"/>
<gene>
    <name evidence="7" type="ORF">SPHA_3557</name>
</gene>
<evidence type="ECO:0000256" key="2">
    <source>
        <dbReference type="ARBA" id="ARBA00022729"/>
    </source>
</evidence>
<dbReference type="Pfam" id="PF13015">
    <property type="entry name" value="PRKCSH_1"/>
    <property type="match status" value="1"/>
</dbReference>
<evidence type="ECO:0000256" key="5">
    <source>
        <dbReference type="SAM" id="Phobius"/>
    </source>
</evidence>
<dbReference type="EMBL" id="CAHIKZ030000107">
    <property type="protein sequence ID" value="CAE1152787.1"/>
    <property type="molecule type" value="Genomic_DNA"/>
</dbReference>
<dbReference type="GO" id="GO:0006491">
    <property type="term" value="P:N-glycan processing"/>
    <property type="evidence" value="ECO:0007669"/>
    <property type="project" value="TreeGrafter"/>
</dbReference>
<comment type="caution">
    <text evidence="7">The sequence shown here is derived from an EMBL/GenBank/DDBJ whole genome shotgun (WGS) entry which is preliminary data.</text>
</comment>
<dbReference type="Proteomes" id="UP000597762">
    <property type="component" value="Unassembled WGS sequence"/>
</dbReference>
<dbReference type="InterPro" id="IPR009011">
    <property type="entry name" value="Man6P_isomerase_rcpt-bd_dom_sf"/>
</dbReference>
<dbReference type="OrthoDB" id="28322at2759"/>
<dbReference type="InterPro" id="IPR039794">
    <property type="entry name" value="Gtb1-like"/>
</dbReference>
<dbReference type="Pfam" id="PF12999">
    <property type="entry name" value="PRKCSH-like"/>
    <property type="match status" value="1"/>
</dbReference>
<keyword evidence="2" id="KW-0732">Signal</keyword>
<reference evidence="7" key="1">
    <citation type="submission" date="2021-01" db="EMBL/GenBank/DDBJ databases">
        <authorList>
            <person name="Li R."/>
            <person name="Bekaert M."/>
        </authorList>
    </citation>
    <scope>NUCLEOTIDE SEQUENCE</scope>
    <source>
        <strain evidence="7">Farmed</strain>
    </source>
</reference>
<dbReference type="InterPro" id="IPR028146">
    <property type="entry name" value="PRKCSH_N"/>
</dbReference>
<keyword evidence="5" id="KW-0472">Membrane</keyword>
<sequence length="468" mass="54026">MDNLFKKNFKDTTCLLVDETRDSFDTTSACQTADSRLGDTLDVISEHLAMTLGAPLFQSFSSLSTSRHVDMLLLSINQQFSTLFVVLPSEGSIDALWSRGRTSHIPRHLYPGHLLPLESEELVMMRRLFRTKSRVILFLAGTTACLYVLLLYYSMNRLDAVHSRSVHLHKLDSDIGRMVRRAEEEEALSRDKVSQQTHQTKMVRGVLYRRLHLYQPTINDTFQCLYSKKQIPYKYLNDDYCDCDDSSDEPGTSACPSSKFYCDFQFDGARPQYTLSSRVNDGFCDCCDGSDEWDEQLQQNTNKQNAKSQIQVSKHGLCSNRCDQIIQEVRKRKIIIMEGRKRKSEYLKEALSVKDKEFYGPEGVFYKLSFNCYKTNIFAYEYTICPFKKCIQQKAPEPPLSMGTHPEWEKMRPGDYILKMTRGHSKFCPDQKERLTRIFFQCGIQDGVHSIEENVCEYNVKFNTPAAC</sequence>
<evidence type="ECO:0000259" key="6">
    <source>
        <dbReference type="PROSITE" id="PS51914"/>
    </source>
</evidence>
<evidence type="ECO:0000313" key="8">
    <source>
        <dbReference type="Proteomes" id="UP000597762"/>
    </source>
</evidence>
<evidence type="ECO:0000256" key="4">
    <source>
        <dbReference type="ARBA" id="ARBA00023157"/>
    </source>
</evidence>
<dbReference type="InterPro" id="IPR036607">
    <property type="entry name" value="PRKCSH"/>
</dbReference>
<dbReference type="PANTHER" id="PTHR12630">
    <property type="entry name" value="N-LINKED OLIGOSACCHARIDE PROCESSING"/>
    <property type="match status" value="1"/>
</dbReference>
<feature type="domain" description="MRH" evidence="6">
    <location>
        <begin position="370"/>
        <end position="468"/>
    </location>
</feature>